<evidence type="ECO:0000256" key="4">
    <source>
        <dbReference type="ARBA" id="ARBA00044936"/>
    </source>
</evidence>
<dbReference type="PANTHER" id="PTHR35798">
    <property type="entry name" value="CELL DIVISION PROTEIN SEPF"/>
    <property type="match status" value="1"/>
</dbReference>
<dbReference type="Gene3D" id="3.30.110.150">
    <property type="entry name" value="SepF-like protein"/>
    <property type="match status" value="1"/>
</dbReference>
<organism evidence="7 8">
    <name type="scientific">Eubacterium ramulus</name>
    <dbReference type="NCBI Taxonomy" id="39490"/>
    <lineage>
        <taxon>Bacteria</taxon>
        <taxon>Bacillati</taxon>
        <taxon>Bacillota</taxon>
        <taxon>Clostridia</taxon>
        <taxon>Eubacteriales</taxon>
        <taxon>Eubacteriaceae</taxon>
        <taxon>Eubacterium</taxon>
    </lineage>
</organism>
<feature type="compositionally biased region" description="Acidic residues" evidence="6">
    <location>
        <begin position="19"/>
        <end position="36"/>
    </location>
</feature>
<name>A0A2V1JSV8_EUBRA</name>
<dbReference type="Pfam" id="PF04472">
    <property type="entry name" value="SepF"/>
    <property type="match status" value="1"/>
</dbReference>
<feature type="compositionally biased region" description="Basic and acidic residues" evidence="6">
    <location>
        <begin position="37"/>
        <end position="51"/>
    </location>
</feature>
<gene>
    <name evidence="5" type="primary">sepF</name>
    <name evidence="7" type="ORF">LG34_01065</name>
</gene>
<dbReference type="PANTHER" id="PTHR35798:SF1">
    <property type="entry name" value="CELL DIVISION PROTEIN SEPF"/>
    <property type="match status" value="1"/>
</dbReference>
<evidence type="ECO:0000313" key="8">
    <source>
        <dbReference type="Proteomes" id="UP000245288"/>
    </source>
</evidence>
<evidence type="ECO:0000313" key="7">
    <source>
        <dbReference type="EMBL" id="PWE87947.1"/>
    </source>
</evidence>
<comment type="similarity">
    <text evidence="5">Belongs to the SepF family.</text>
</comment>
<dbReference type="InterPro" id="IPR023052">
    <property type="entry name" value="Cell_div_SepF"/>
</dbReference>
<proteinExistence type="inferred from homology"/>
<comment type="caution">
    <text evidence="7">The sequence shown here is derived from an EMBL/GenBank/DDBJ whole genome shotgun (WGS) entry which is preliminary data.</text>
</comment>
<keyword evidence="8" id="KW-1185">Reference proteome</keyword>
<accession>A0A2V1JSV8</accession>
<feature type="region of interest" description="Disordered" evidence="6">
    <location>
        <begin position="19"/>
        <end position="88"/>
    </location>
</feature>
<sequence length="184" mass="20813">MGMMDKFLNIMRLNADEEEDFYDDDYYDDDDDDDYYEEPKRKSFRREKAQPEEDPAIKFSAAKEQKASAKSNSKVTPMRPSKKNQGGNTAMEVCVIKPTSVEDAREITETLLRNRTVVLNLEGIDLEIGQRIIDFTSGSCFAIDGNLQKISNYIFIVSPSSVDISGDFQSIMDAFDASSLQTDI</sequence>
<keyword evidence="3 5" id="KW-0131">Cell cycle</keyword>
<dbReference type="AlphaFoldDB" id="A0A2V1JSV8"/>
<evidence type="ECO:0000256" key="5">
    <source>
        <dbReference type="HAMAP-Rule" id="MF_01197"/>
    </source>
</evidence>
<protein>
    <recommendedName>
        <fullName evidence="5">Cell division protein SepF</fullName>
    </recommendedName>
</protein>
<dbReference type="InterPro" id="IPR038594">
    <property type="entry name" value="SepF-like_sf"/>
</dbReference>
<keyword evidence="1 5" id="KW-0132">Cell division</keyword>
<dbReference type="EMBL" id="JRFU01000009">
    <property type="protein sequence ID" value="PWE87947.1"/>
    <property type="molecule type" value="Genomic_DNA"/>
</dbReference>
<dbReference type="GO" id="GO:0000917">
    <property type="term" value="P:division septum assembly"/>
    <property type="evidence" value="ECO:0007669"/>
    <property type="project" value="UniProtKB-KW"/>
</dbReference>
<dbReference type="HAMAP" id="MF_01197">
    <property type="entry name" value="SepF"/>
    <property type="match status" value="1"/>
</dbReference>
<comment type="subcellular location">
    <subcellularLocation>
        <location evidence="5">Cytoplasm</location>
    </subcellularLocation>
    <text evidence="5">Localizes to the division site, in a FtsZ-dependent manner.</text>
</comment>
<dbReference type="GO" id="GO:0043093">
    <property type="term" value="P:FtsZ-dependent cytokinesis"/>
    <property type="evidence" value="ECO:0007669"/>
    <property type="project" value="UniProtKB-UniRule"/>
</dbReference>
<reference evidence="7 8" key="1">
    <citation type="submission" date="2014-09" db="EMBL/GenBank/DDBJ databases">
        <title>Butyrate-producing bacteria isolated from human gut.</title>
        <authorList>
            <person name="Zhang Q."/>
            <person name="Zhao L."/>
        </authorList>
    </citation>
    <scope>NUCLEOTIDE SEQUENCE [LARGE SCALE GENOMIC DNA]</scope>
    <source>
        <strain evidence="7 8">21</strain>
    </source>
</reference>
<evidence type="ECO:0000256" key="1">
    <source>
        <dbReference type="ARBA" id="ARBA00022618"/>
    </source>
</evidence>
<dbReference type="Proteomes" id="UP000245288">
    <property type="component" value="Unassembled WGS sequence"/>
</dbReference>
<dbReference type="OrthoDB" id="9815206at2"/>
<evidence type="ECO:0000256" key="3">
    <source>
        <dbReference type="ARBA" id="ARBA00023306"/>
    </source>
</evidence>
<evidence type="ECO:0000256" key="6">
    <source>
        <dbReference type="SAM" id="MobiDB-lite"/>
    </source>
</evidence>
<dbReference type="InterPro" id="IPR007561">
    <property type="entry name" value="Cell_div_SepF/SepF-rel"/>
</dbReference>
<dbReference type="RefSeq" id="WP_109214466.1">
    <property type="nucleotide sequence ID" value="NZ_JAQEGP010000001.1"/>
</dbReference>
<keyword evidence="5" id="KW-0963">Cytoplasm</keyword>
<dbReference type="GO" id="GO:0005737">
    <property type="term" value="C:cytoplasm"/>
    <property type="evidence" value="ECO:0007669"/>
    <property type="project" value="UniProtKB-SubCell"/>
</dbReference>
<comment type="subunit">
    <text evidence="5">Homodimer. Interacts with FtsZ.</text>
</comment>
<keyword evidence="2 5" id="KW-0717">Septation</keyword>
<comment type="function">
    <text evidence="4 5">Cell division protein that is part of the divisome complex and is recruited early to the Z-ring. Probably stimulates Z-ring formation, perhaps through the cross-linking of FtsZ protofilaments. Its function overlaps with FtsA.</text>
</comment>
<evidence type="ECO:0000256" key="2">
    <source>
        <dbReference type="ARBA" id="ARBA00023210"/>
    </source>
</evidence>